<keyword evidence="2" id="KW-1185">Reference proteome</keyword>
<reference evidence="1" key="2">
    <citation type="submission" date="2020-11" db="EMBL/GenBank/DDBJ databases">
        <authorList>
            <person name="McCartney M.A."/>
            <person name="Auch B."/>
            <person name="Kono T."/>
            <person name="Mallez S."/>
            <person name="Becker A."/>
            <person name="Gohl D.M."/>
            <person name="Silverstein K.A.T."/>
            <person name="Koren S."/>
            <person name="Bechman K.B."/>
            <person name="Herman A."/>
            <person name="Abrahante J.E."/>
            <person name="Garbe J."/>
        </authorList>
    </citation>
    <scope>NUCLEOTIDE SEQUENCE</scope>
    <source>
        <strain evidence="1">Duluth1</strain>
        <tissue evidence="1">Whole animal</tissue>
    </source>
</reference>
<comment type="caution">
    <text evidence="1">The sequence shown here is derived from an EMBL/GenBank/DDBJ whole genome shotgun (WGS) entry which is preliminary data.</text>
</comment>
<name>A0A9D4C4I7_DREPO</name>
<evidence type="ECO:0000313" key="2">
    <source>
        <dbReference type="Proteomes" id="UP000828390"/>
    </source>
</evidence>
<reference evidence="1" key="1">
    <citation type="journal article" date="2019" name="bioRxiv">
        <title>The Genome of the Zebra Mussel, Dreissena polymorpha: A Resource for Invasive Species Research.</title>
        <authorList>
            <person name="McCartney M.A."/>
            <person name="Auch B."/>
            <person name="Kono T."/>
            <person name="Mallez S."/>
            <person name="Zhang Y."/>
            <person name="Obille A."/>
            <person name="Becker A."/>
            <person name="Abrahante J.E."/>
            <person name="Garbe J."/>
            <person name="Badalamenti J.P."/>
            <person name="Herman A."/>
            <person name="Mangelson H."/>
            <person name="Liachko I."/>
            <person name="Sullivan S."/>
            <person name="Sone E.D."/>
            <person name="Koren S."/>
            <person name="Silverstein K.A.T."/>
            <person name="Beckman K.B."/>
            <person name="Gohl D.M."/>
        </authorList>
    </citation>
    <scope>NUCLEOTIDE SEQUENCE</scope>
    <source>
        <strain evidence="1">Duluth1</strain>
        <tissue evidence="1">Whole animal</tissue>
    </source>
</reference>
<organism evidence="1 2">
    <name type="scientific">Dreissena polymorpha</name>
    <name type="common">Zebra mussel</name>
    <name type="synonym">Mytilus polymorpha</name>
    <dbReference type="NCBI Taxonomy" id="45954"/>
    <lineage>
        <taxon>Eukaryota</taxon>
        <taxon>Metazoa</taxon>
        <taxon>Spiralia</taxon>
        <taxon>Lophotrochozoa</taxon>
        <taxon>Mollusca</taxon>
        <taxon>Bivalvia</taxon>
        <taxon>Autobranchia</taxon>
        <taxon>Heteroconchia</taxon>
        <taxon>Euheterodonta</taxon>
        <taxon>Imparidentia</taxon>
        <taxon>Neoheterodontei</taxon>
        <taxon>Myida</taxon>
        <taxon>Dreissenoidea</taxon>
        <taxon>Dreissenidae</taxon>
        <taxon>Dreissena</taxon>
    </lineage>
</organism>
<dbReference type="Proteomes" id="UP000828390">
    <property type="component" value="Unassembled WGS sequence"/>
</dbReference>
<dbReference type="AlphaFoldDB" id="A0A9D4C4I7"/>
<sequence length="108" mass="12982">MDIYRGLWEKDTVRGNSMLLKTPGYLLQSAHHQRQRSRQSQGRHRAPKISTYHCEKTNIKVVWACRTIIRASQDNPTRHRHSTEMEEDLMKMMVNMTAELMPYYREYR</sequence>
<protein>
    <submittedName>
        <fullName evidence="1">Uncharacterized protein</fullName>
    </submittedName>
</protein>
<proteinExistence type="predicted"/>
<accession>A0A9D4C4I7</accession>
<evidence type="ECO:0000313" key="1">
    <source>
        <dbReference type="EMBL" id="KAH3716955.1"/>
    </source>
</evidence>
<gene>
    <name evidence="1" type="ORF">DPMN_059689</name>
</gene>
<dbReference type="EMBL" id="JAIWYP010000013">
    <property type="protein sequence ID" value="KAH3716955.1"/>
    <property type="molecule type" value="Genomic_DNA"/>
</dbReference>